<sequence>MAENKLPGFGLPRNYGLDTNYNANFPNALDYDGLGWLSQGTMMRERRMMAFMGQITDKPDWQTKIYDDAIVAKWRAEAKAQPNVEKGDVFMSGAMFDYCIAELKDKAAASKETGYVKTLDAELTVTKSDTAVSDDLAAELRKFVATLEDVPDHEKDWHPGSDNKVLDLLHPSLFPVVYGLTRALRTGKVPLKNCAEYTGKGDIAGKERKSKKQEQEMISWASPPEDDEFMDEYQWLPSDIVFADSGAKITSYINNLHPDKHPELYGVFEKFVDAAVPLWEECLSSFKDARRFKLEGTDDENDYYIPEGLKYAIPRSSGNGTHGDGEGSDPDSDGEVHSDEEEEWRWSEEYADWRNEHRILKWPEPEAYVPVAERTVKTKAKPARVNLRSQEKYPEGLQIIFKLANIHLTPDGEVTVEGGVDAETGEKREGAAESDDAEDGNNTAKYYGGSWHVEGTLAERICATALYYYDEENITPSSLSFRTSVDHEELIMLPAQSAFNSLEAYFGIENEKAAVIELGSVLTRPGRLLAFPNVLQHRVGSFKLRDQTQPGHRKILAMFLVDPNRRILSSAHVPPQRKDWWAEQVYEDSASGSISAKNNLMSKLPNELFNHTMEMVEGFPISWDEAVAIRADLMAKRGLQAEEQNNEIYGATFSFCEH</sequence>
<evidence type="ECO:0000256" key="1">
    <source>
        <dbReference type="SAM" id="MobiDB-lite"/>
    </source>
</evidence>
<feature type="region of interest" description="Disordered" evidence="1">
    <location>
        <begin position="414"/>
        <end position="441"/>
    </location>
</feature>
<dbReference type="VEuPathDB" id="FungiDB:F503_01586"/>
<dbReference type="HOGENOM" id="CLU_012066_2_0_1"/>
<dbReference type="InterPro" id="IPR049207">
    <property type="entry name" value="DUF4246_N"/>
</dbReference>
<feature type="domain" description="DUF4246" evidence="2">
    <location>
        <begin position="94"/>
        <end position="412"/>
    </location>
</feature>
<dbReference type="Pfam" id="PF14033">
    <property type="entry name" value="DUF4246"/>
    <property type="match status" value="2"/>
</dbReference>
<dbReference type="STRING" id="1262450.S3CQD8"/>
<accession>S3CQD8</accession>
<keyword evidence="5" id="KW-1185">Reference proteome</keyword>
<evidence type="ECO:0000259" key="2">
    <source>
        <dbReference type="Pfam" id="PF14033"/>
    </source>
</evidence>
<dbReference type="eggNOG" id="ENOG502QQIE">
    <property type="taxonomic scope" value="Eukaryota"/>
</dbReference>
<feature type="domain" description="DUF4246" evidence="2">
    <location>
        <begin position="443"/>
        <end position="583"/>
    </location>
</feature>
<evidence type="ECO:0000313" key="5">
    <source>
        <dbReference type="Proteomes" id="UP000016923"/>
    </source>
</evidence>
<organism evidence="4 5">
    <name type="scientific">Ophiostoma piceae (strain UAMH 11346)</name>
    <name type="common">Sap stain fungus</name>
    <dbReference type="NCBI Taxonomy" id="1262450"/>
    <lineage>
        <taxon>Eukaryota</taxon>
        <taxon>Fungi</taxon>
        <taxon>Dikarya</taxon>
        <taxon>Ascomycota</taxon>
        <taxon>Pezizomycotina</taxon>
        <taxon>Sordariomycetes</taxon>
        <taxon>Sordariomycetidae</taxon>
        <taxon>Ophiostomatales</taxon>
        <taxon>Ophiostomataceae</taxon>
        <taxon>Ophiostoma</taxon>
    </lineage>
</organism>
<evidence type="ECO:0000313" key="4">
    <source>
        <dbReference type="EMBL" id="EPE02845.1"/>
    </source>
</evidence>
<evidence type="ECO:0000259" key="3">
    <source>
        <dbReference type="Pfam" id="PF21666"/>
    </source>
</evidence>
<dbReference type="PANTHER" id="PTHR33119:SF1">
    <property type="entry name" value="FE2OG DIOXYGENASE DOMAIN-CONTAINING PROTEIN"/>
    <property type="match status" value="1"/>
</dbReference>
<dbReference type="Pfam" id="PF21666">
    <property type="entry name" value="DUF4246_N"/>
    <property type="match status" value="1"/>
</dbReference>
<feature type="compositionally biased region" description="Acidic residues" evidence="1">
    <location>
        <begin position="326"/>
        <end position="343"/>
    </location>
</feature>
<dbReference type="AlphaFoldDB" id="S3CQD8"/>
<feature type="region of interest" description="Disordered" evidence="1">
    <location>
        <begin position="314"/>
        <end position="343"/>
    </location>
</feature>
<evidence type="ECO:0008006" key="6">
    <source>
        <dbReference type="Google" id="ProtNLM"/>
    </source>
</evidence>
<reference evidence="4 5" key="1">
    <citation type="journal article" date="2013" name="BMC Genomics">
        <title>The genome and transcriptome of the pine saprophyte Ophiostoma piceae, and a comparison with the bark beetle-associated pine pathogen Grosmannia clavigera.</title>
        <authorList>
            <person name="Haridas S."/>
            <person name="Wang Y."/>
            <person name="Lim L."/>
            <person name="Massoumi Alamouti S."/>
            <person name="Jackman S."/>
            <person name="Docking R."/>
            <person name="Robertson G."/>
            <person name="Birol I."/>
            <person name="Bohlmann J."/>
            <person name="Breuil C."/>
        </authorList>
    </citation>
    <scope>NUCLEOTIDE SEQUENCE [LARGE SCALE GENOMIC DNA]</scope>
    <source>
        <strain evidence="4 5">UAMH 11346</strain>
    </source>
</reference>
<gene>
    <name evidence="4" type="ORF">F503_01586</name>
</gene>
<name>S3CQD8_OPHP1</name>
<dbReference type="Proteomes" id="UP000016923">
    <property type="component" value="Unassembled WGS sequence"/>
</dbReference>
<feature type="domain" description="DUF4246" evidence="3">
    <location>
        <begin position="6"/>
        <end position="77"/>
    </location>
</feature>
<dbReference type="OMA" id="WHIEGAM"/>
<dbReference type="EMBL" id="KE148173">
    <property type="protein sequence ID" value="EPE02845.1"/>
    <property type="molecule type" value="Genomic_DNA"/>
</dbReference>
<dbReference type="PANTHER" id="PTHR33119">
    <property type="entry name" value="IFI3P"/>
    <property type="match status" value="1"/>
</dbReference>
<dbReference type="OrthoDB" id="415532at2759"/>
<dbReference type="InterPro" id="IPR025340">
    <property type="entry name" value="DUF4246"/>
</dbReference>
<dbReference type="InterPro" id="IPR049192">
    <property type="entry name" value="DUF4246_C"/>
</dbReference>
<protein>
    <recommendedName>
        <fullName evidence="6">Duf1665 domain containing protein</fullName>
    </recommendedName>
</protein>
<proteinExistence type="predicted"/>